<reference evidence="3 4" key="1">
    <citation type="submission" date="2021-06" db="EMBL/GenBank/DDBJ databases">
        <title>Caerostris extrusa draft genome.</title>
        <authorList>
            <person name="Kono N."/>
            <person name="Arakawa K."/>
        </authorList>
    </citation>
    <scope>NUCLEOTIDE SEQUENCE [LARGE SCALE GENOMIC DNA]</scope>
</reference>
<dbReference type="Proteomes" id="UP001054945">
    <property type="component" value="Unassembled WGS sequence"/>
</dbReference>
<dbReference type="PROSITE" id="PS50835">
    <property type="entry name" value="IG_LIKE"/>
    <property type="match status" value="1"/>
</dbReference>
<feature type="domain" description="Ig-like" evidence="2">
    <location>
        <begin position="58"/>
        <end position="151"/>
    </location>
</feature>
<feature type="region of interest" description="Disordered" evidence="1">
    <location>
        <begin position="260"/>
        <end position="288"/>
    </location>
</feature>
<dbReference type="EMBL" id="BPLR01014922">
    <property type="protein sequence ID" value="GIY72262.1"/>
    <property type="molecule type" value="Genomic_DNA"/>
</dbReference>
<dbReference type="InterPro" id="IPR003961">
    <property type="entry name" value="FN3_dom"/>
</dbReference>
<proteinExistence type="predicted"/>
<sequence length="328" mass="36454">MSQGKSTMSKTGQQQQYYTIQYNKSDYNNACNKNSPNHCFKGTLAHYHKTIGESSCVPSYQKANSMVGHQYQYNGVAPVCKSGQQTVYGAMLHFPVEIACEVEADPDEVTFRWEFNSSFGTIELVPTVTSGRKSVVHYIPRSEQDYGTLSCWGRNRVGLQRMPCLFVVIPAEPPSAVHNCSVGQETEHFFRVSCYEGEGRWAQSVLPHRSPWAGFLPSAQSVLPDCGFRNQGLSPGTVYTLTLYAVNAKGRSTPLIIKASTLSTPESQTRREKNPSSGVPLSKDGGIDPILSRKSSTSRVIFTFPEYRAKEKKRSVTWTSLCNLMKGF</sequence>
<evidence type="ECO:0000313" key="4">
    <source>
        <dbReference type="Proteomes" id="UP001054945"/>
    </source>
</evidence>
<comment type="caution">
    <text evidence="3">The sequence shown here is derived from an EMBL/GenBank/DDBJ whole genome shotgun (WGS) entry which is preliminary data.</text>
</comment>
<evidence type="ECO:0000259" key="2">
    <source>
        <dbReference type="PROSITE" id="PS50835"/>
    </source>
</evidence>
<dbReference type="InterPro" id="IPR007110">
    <property type="entry name" value="Ig-like_dom"/>
</dbReference>
<dbReference type="SUPFAM" id="SSF48726">
    <property type="entry name" value="Immunoglobulin"/>
    <property type="match status" value="1"/>
</dbReference>
<dbReference type="InterPro" id="IPR036179">
    <property type="entry name" value="Ig-like_dom_sf"/>
</dbReference>
<dbReference type="InterPro" id="IPR036116">
    <property type="entry name" value="FN3_sf"/>
</dbReference>
<keyword evidence="4" id="KW-1185">Reference proteome</keyword>
<organism evidence="3 4">
    <name type="scientific">Caerostris extrusa</name>
    <name type="common">Bark spider</name>
    <name type="synonym">Caerostris bankana</name>
    <dbReference type="NCBI Taxonomy" id="172846"/>
    <lineage>
        <taxon>Eukaryota</taxon>
        <taxon>Metazoa</taxon>
        <taxon>Ecdysozoa</taxon>
        <taxon>Arthropoda</taxon>
        <taxon>Chelicerata</taxon>
        <taxon>Arachnida</taxon>
        <taxon>Araneae</taxon>
        <taxon>Araneomorphae</taxon>
        <taxon>Entelegynae</taxon>
        <taxon>Araneoidea</taxon>
        <taxon>Araneidae</taxon>
        <taxon>Caerostris</taxon>
    </lineage>
</organism>
<gene>
    <name evidence="3" type="primary">AVEN_218205_1</name>
    <name evidence="3" type="ORF">CEXT_674301</name>
</gene>
<dbReference type="AlphaFoldDB" id="A0AAV4VPG1"/>
<accession>A0AAV4VPG1</accession>
<evidence type="ECO:0000313" key="3">
    <source>
        <dbReference type="EMBL" id="GIY72262.1"/>
    </source>
</evidence>
<dbReference type="InterPro" id="IPR013783">
    <property type="entry name" value="Ig-like_fold"/>
</dbReference>
<dbReference type="SUPFAM" id="SSF49265">
    <property type="entry name" value="Fibronectin type III"/>
    <property type="match status" value="1"/>
</dbReference>
<dbReference type="CDD" id="cd00063">
    <property type="entry name" value="FN3"/>
    <property type="match status" value="1"/>
</dbReference>
<evidence type="ECO:0000256" key="1">
    <source>
        <dbReference type="SAM" id="MobiDB-lite"/>
    </source>
</evidence>
<dbReference type="PANTHER" id="PTHR23278">
    <property type="entry name" value="SIDESTEP PROTEIN"/>
    <property type="match status" value="1"/>
</dbReference>
<protein>
    <recommendedName>
        <fullName evidence="2">Ig-like domain-containing protein</fullName>
    </recommendedName>
</protein>
<name>A0AAV4VPG1_CAEEX</name>
<dbReference type="PANTHER" id="PTHR23278:SF19">
    <property type="entry name" value="OBSCURIN"/>
    <property type="match status" value="1"/>
</dbReference>
<dbReference type="Gene3D" id="2.60.40.10">
    <property type="entry name" value="Immunoglobulins"/>
    <property type="match status" value="1"/>
</dbReference>